<name>A0A1F7YZQ2_9BACT</name>
<evidence type="ECO:0000313" key="2">
    <source>
        <dbReference type="EMBL" id="OGM31955.1"/>
    </source>
</evidence>
<proteinExistence type="predicted"/>
<protein>
    <recommendedName>
        <fullName evidence="1">Glycosyltransferase 2-like domain-containing protein</fullName>
    </recommendedName>
</protein>
<dbReference type="SUPFAM" id="SSF53448">
    <property type="entry name" value="Nucleotide-diphospho-sugar transferases"/>
    <property type="match status" value="1"/>
</dbReference>
<evidence type="ECO:0000313" key="3">
    <source>
        <dbReference type="Proteomes" id="UP000178870"/>
    </source>
</evidence>
<comment type="caution">
    <text evidence="2">The sequence shown here is derived from an EMBL/GenBank/DDBJ whole genome shotgun (WGS) entry which is preliminary data.</text>
</comment>
<dbReference type="Proteomes" id="UP000178870">
    <property type="component" value="Unassembled WGS sequence"/>
</dbReference>
<dbReference type="EMBL" id="MGGP01000019">
    <property type="protein sequence ID" value="OGM31955.1"/>
    <property type="molecule type" value="Genomic_DNA"/>
</dbReference>
<evidence type="ECO:0000259" key="1">
    <source>
        <dbReference type="Pfam" id="PF00535"/>
    </source>
</evidence>
<dbReference type="PANTHER" id="PTHR43630">
    <property type="entry name" value="POLY-BETA-1,6-N-ACETYL-D-GLUCOSAMINE SYNTHASE"/>
    <property type="match status" value="1"/>
</dbReference>
<dbReference type="AlphaFoldDB" id="A0A1F7YZQ2"/>
<reference evidence="2 3" key="1">
    <citation type="journal article" date="2016" name="Nat. Commun.">
        <title>Thousands of microbial genomes shed light on interconnected biogeochemical processes in an aquifer system.</title>
        <authorList>
            <person name="Anantharaman K."/>
            <person name="Brown C.T."/>
            <person name="Hug L.A."/>
            <person name="Sharon I."/>
            <person name="Castelle C.J."/>
            <person name="Probst A.J."/>
            <person name="Thomas B.C."/>
            <person name="Singh A."/>
            <person name="Wilkins M.J."/>
            <person name="Karaoz U."/>
            <person name="Brodie E.L."/>
            <person name="Williams K.H."/>
            <person name="Hubbard S.S."/>
            <person name="Banfield J.F."/>
        </authorList>
    </citation>
    <scope>NUCLEOTIDE SEQUENCE [LARGE SCALE GENOMIC DNA]</scope>
</reference>
<dbReference type="Pfam" id="PF00535">
    <property type="entry name" value="Glycos_transf_2"/>
    <property type="match status" value="1"/>
</dbReference>
<dbReference type="InterPro" id="IPR029044">
    <property type="entry name" value="Nucleotide-diphossugar_trans"/>
</dbReference>
<gene>
    <name evidence="2" type="ORF">A2803_02605</name>
</gene>
<dbReference type="PANTHER" id="PTHR43630:SF2">
    <property type="entry name" value="GLYCOSYLTRANSFERASE"/>
    <property type="match status" value="1"/>
</dbReference>
<accession>A0A1F7YZQ2</accession>
<sequence>MEVKISAIIIAKDEEAMLPDCLKSLDWVDEILVVDTGSFDKTVEIAKRHKARVVEYRNGKNYSDWRNKGLEEAKGEWIFYVDADERIPINLEKEISTILKNKNSLNAYAVARRNFVLGKELKHGSLYPDYQKRLFKKSALKNWKGEVHEEPEFIGELGHLENPMIHYKHETFSEMVKKTNKWSEIEAKLMFDANHPPMNIARFLSAMGREFWQRMVVHKAFLDGKIGLIYGLYQVFSRFVSYAKLWEMQLTKK</sequence>
<dbReference type="CDD" id="cd02511">
    <property type="entry name" value="Beta4Glucosyltransferase"/>
    <property type="match status" value="1"/>
</dbReference>
<dbReference type="Gene3D" id="3.90.550.10">
    <property type="entry name" value="Spore Coat Polysaccharide Biosynthesis Protein SpsA, Chain A"/>
    <property type="match status" value="1"/>
</dbReference>
<feature type="domain" description="Glycosyltransferase 2-like" evidence="1">
    <location>
        <begin position="6"/>
        <end position="139"/>
    </location>
</feature>
<organism evidence="2 3">
    <name type="scientific">Candidatus Woesebacteria bacterium RIFCSPHIGHO2_01_FULL_44_21</name>
    <dbReference type="NCBI Taxonomy" id="1802503"/>
    <lineage>
        <taxon>Bacteria</taxon>
        <taxon>Candidatus Woeseibacteriota</taxon>
    </lineage>
</organism>
<dbReference type="InterPro" id="IPR001173">
    <property type="entry name" value="Glyco_trans_2-like"/>
</dbReference>